<dbReference type="Proteomes" id="UP000008888">
    <property type="component" value="Chromosome"/>
</dbReference>
<dbReference type="Gene3D" id="2.60.120.1440">
    <property type="match status" value="1"/>
</dbReference>
<accession>G0A118</accession>
<name>G0A118_METMM</name>
<organism evidence="5 6">
    <name type="scientific">Methylomonas methanica (strain DSM 25384 / MC09)</name>
    <dbReference type="NCBI Taxonomy" id="857087"/>
    <lineage>
        <taxon>Bacteria</taxon>
        <taxon>Pseudomonadati</taxon>
        <taxon>Pseudomonadota</taxon>
        <taxon>Gammaproteobacteria</taxon>
        <taxon>Methylococcales</taxon>
        <taxon>Methylococcaceae</taxon>
        <taxon>Methylomonas</taxon>
    </lineage>
</organism>
<dbReference type="PANTHER" id="PTHR30273">
    <property type="entry name" value="PERIPLASMIC SIGNAL SENSOR AND SIGMA FACTOR ACTIVATOR FECR-RELATED"/>
    <property type="match status" value="1"/>
</dbReference>
<keyword evidence="1" id="KW-0472">Membrane</keyword>
<dbReference type="PIRSF" id="PIRSF018266">
    <property type="entry name" value="FecR"/>
    <property type="match status" value="1"/>
</dbReference>
<dbReference type="EMBL" id="CP002738">
    <property type="protein sequence ID" value="AEG01274.1"/>
    <property type="molecule type" value="Genomic_DNA"/>
</dbReference>
<evidence type="ECO:0000313" key="5">
    <source>
        <dbReference type="EMBL" id="AEG01274.1"/>
    </source>
</evidence>
<evidence type="ECO:0000259" key="2">
    <source>
        <dbReference type="Pfam" id="PF04773"/>
    </source>
</evidence>
<dbReference type="KEGG" id="mmt:Metme_2894"/>
<keyword evidence="1" id="KW-0812">Transmembrane</keyword>
<reference evidence="5 6" key="1">
    <citation type="journal article" date="2011" name="J. Bacteriol.">
        <title>Complete Genome Sequence of the Aerobic Marine Methanotroph Methylomonas methanica MC09.</title>
        <authorList>
            <person name="Boden R."/>
            <person name="Cunliffe M."/>
            <person name="Scanlan J."/>
            <person name="Moussard H."/>
            <person name="Kits K.D."/>
            <person name="Klotz M.G."/>
            <person name="Jetten M.S."/>
            <person name="Vuilleumier S."/>
            <person name="Han J."/>
            <person name="Peters L."/>
            <person name="Mikhailova N."/>
            <person name="Teshima H."/>
            <person name="Tapia R."/>
            <person name="Kyrpides N."/>
            <person name="Ivanova N."/>
            <person name="Pagani I."/>
            <person name="Cheng J.F."/>
            <person name="Goodwin L."/>
            <person name="Han C."/>
            <person name="Hauser L."/>
            <person name="Land M.L."/>
            <person name="Lapidus A."/>
            <person name="Lucas S."/>
            <person name="Pitluck S."/>
            <person name="Woyke T."/>
            <person name="Stein L."/>
            <person name="Murrell J.C."/>
        </authorList>
    </citation>
    <scope>NUCLEOTIDE SEQUENCE [LARGE SCALE GENOMIC DNA]</scope>
    <source>
        <strain evidence="5 6">MC09</strain>
    </source>
</reference>
<dbReference type="InterPro" id="IPR006860">
    <property type="entry name" value="FecR"/>
</dbReference>
<dbReference type="GO" id="GO:0016989">
    <property type="term" value="F:sigma factor antagonist activity"/>
    <property type="evidence" value="ECO:0007669"/>
    <property type="project" value="TreeGrafter"/>
</dbReference>
<reference key="2">
    <citation type="submission" date="2011-05" db="EMBL/GenBank/DDBJ databases">
        <title>Complete genome sequence of the aerobic marine methanotroph Methylomonas methanica MC09.</title>
        <authorList>
            <person name="Boden R."/>
            <person name="Cunliffe M."/>
            <person name="Scanlan J."/>
            <person name="Moussard H."/>
            <person name="Kits K.D."/>
            <person name="Klotz M."/>
            <person name="Jetten M."/>
            <person name="Vuilleumier S."/>
            <person name="Han J."/>
            <person name="Peters L."/>
            <person name="Mikhailova N."/>
            <person name="Teshima H."/>
            <person name="Tapia R."/>
            <person name="Kyrpides N."/>
            <person name="Ivanova N."/>
            <person name="Pagani I."/>
            <person name="Cheng J.-F."/>
            <person name="Goodwin L."/>
            <person name="Han C."/>
            <person name="Hauser L."/>
            <person name="Land M."/>
            <person name="Lapidus A."/>
            <person name="Lucas S."/>
            <person name="Pitluck S."/>
            <person name="Woyke T."/>
            <person name="Stein L.Y."/>
            <person name="Murrell C."/>
        </authorList>
    </citation>
    <scope>NUCLEOTIDE SEQUENCE</scope>
    <source>
        <strain>MC09</strain>
    </source>
</reference>
<dbReference type="RefSeq" id="WP_013819507.1">
    <property type="nucleotide sequence ID" value="NC_015572.1"/>
</dbReference>
<dbReference type="Pfam" id="PF04773">
    <property type="entry name" value="FecR"/>
    <property type="match status" value="1"/>
</dbReference>
<feature type="domain" description="Protein FecR C-terminal" evidence="4">
    <location>
        <begin position="261"/>
        <end position="327"/>
    </location>
</feature>
<protein>
    <submittedName>
        <fullName evidence="5">Anti-FecI sigma factor, FecR</fullName>
    </submittedName>
</protein>
<dbReference type="Gene3D" id="3.55.50.30">
    <property type="match status" value="1"/>
</dbReference>
<evidence type="ECO:0000313" key="6">
    <source>
        <dbReference type="Proteomes" id="UP000008888"/>
    </source>
</evidence>
<dbReference type="AlphaFoldDB" id="G0A118"/>
<feature type="domain" description="FecR protein" evidence="2">
    <location>
        <begin position="127"/>
        <end position="218"/>
    </location>
</feature>
<feature type="domain" description="FecR N-terminal" evidence="3">
    <location>
        <begin position="24"/>
        <end position="64"/>
    </location>
</feature>
<evidence type="ECO:0000259" key="4">
    <source>
        <dbReference type="Pfam" id="PF16344"/>
    </source>
</evidence>
<keyword evidence="1" id="KW-1133">Transmembrane helix</keyword>
<dbReference type="InterPro" id="IPR032623">
    <property type="entry name" value="FecR_N"/>
</dbReference>
<reference evidence="6" key="3">
    <citation type="submission" date="2011-05" db="EMBL/GenBank/DDBJ databases">
        <title>Complete sequence of Methylomonas methanica MC09.</title>
        <authorList>
            <consortium name="US DOE Joint Genome Institute"/>
            <person name="Lucas S."/>
            <person name="Han J."/>
            <person name="Lapidus A."/>
            <person name="Cheng J.-F."/>
            <person name="Goodwin L."/>
            <person name="Pitluck S."/>
            <person name="Peters L."/>
            <person name="Mikhailova N."/>
            <person name="Teshima H."/>
            <person name="Han C."/>
            <person name="Tapia R."/>
            <person name="Land M."/>
            <person name="Hauser L."/>
            <person name="Kyrpides N."/>
            <person name="Ivanova N."/>
            <person name="Pagani I."/>
            <person name="Stein L."/>
            <person name="Woyke T."/>
        </authorList>
    </citation>
    <scope>NUCLEOTIDE SEQUENCE [LARGE SCALE GENOMIC DNA]</scope>
    <source>
        <strain evidence="6">MC09</strain>
    </source>
</reference>
<proteinExistence type="predicted"/>
<evidence type="ECO:0000259" key="3">
    <source>
        <dbReference type="Pfam" id="PF16220"/>
    </source>
</evidence>
<dbReference type="STRING" id="857087.Metme_2894"/>
<dbReference type="eggNOG" id="COG3712">
    <property type="taxonomic scope" value="Bacteria"/>
</dbReference>
<gene>
    <name evidence="5" type="ordered locus">Metme_2894</name>
</gene>
<dbReference type="Pfam" id="PF16344">
    <property type="entry name" value="FecR_C"/>
    <property type="match status" value="1"/>
</dbReference>
<feature type="transmembrane region" description="Helical" evidence="1">
    <location>
        <begin position="97"/>
        <end position="115"/>
    </location>
</feature>
<evidence type="ECO:0000256" key="1">
    <source>
        <dbReference type="SAM" id="Phobius"/>
    </source>
</evidence>
<keyword evidence="6" id="KW-1185">Reference proteome</keyword>
<dbReference type="InterPro" id="IPR012373">
    <property type="entry name" value="Ferrdict_sens_TM"/>
</dbReference>
<sequence length="338" mass="37859">MREAKENTAYMSDKPSYDQNALNQALAWLLRLRDDPDNAELRQELADWIADDAANRSAFRKAEQQWEWMEQFKAQSFKARDHALRYRPSTHQRRPKPAAYAVAAVLLAGIGLALFSPQGLIGLPQHYSVGTGQRQTITLSDGSALELNTGSRVKVRFNRYRRLVEIEQGEAFFNVKHDEDRPFVVQAAEVSVTDMGTAFDVYKQAERVNVVVTEGAVEIETRHEVRELKAGGQIAVDQLQHFIQPDDADIAAATAWRQGLLVFRGRRLGEVLAEIGRYHEVQIRLPDPKLADLKVNGSFPTAGLDKLLNAVTALLPVEIKRLSETEILLQAAKRPPAG</sequence>
<dbReference type="InterPro" id="IPR032508">
    <property type="entry name" value="FecR_C"/>
</dbReference>
<dbReference type="HOGENOM" id="CLU_050192_0_1_6"/>
<dbReference type="Pfam" id="PF16220">
    <property type="entry name" value="DUF4880"/>
    <property type="match status" value="1"/>
</dbReference>
<dbReference type="PANTHER" id="PTHR30273:SF2">
    <property type="entry name" value="PROTEIN FECR"/>
    <property type="match status" value="1"/>
</dbReference>